<dbReference type="Gene3D" id="3.60.130.30">
    <property type="match status" value="1"/>
</dbReference>
<evidence type="ECO:0000313" key="1">
    <source>
        <dbReference type="EMBL" id="KIY61649.1"/>
    </source>
</evidence>
<organism evidence="1 2">
    <name type="scientific">Cylindrobasidium torrendii FP15055 ss-10</name>
    <dbReference type="NCBI Taxonomy" id="1314674"/>
    <lineage>
        <taxon>Eukaryota</taxon>
        <taxon>Fungi</taxon>
        <taxon>Dikarya</taxon>
        <taxon>Basidiomycota</taxon>
        <taxon>Agaricomycotina</taxon>
        <taxon>Agaricomycetes</taxon>
        <taxon>Agaricomycetidae</taxon>
        <taxon>Agaricales</taxon>
        <taxon>Marasmiineae</taxon>
        <taxon>Physalacriaceae</taxon>
        <taxon>Cylindrobasidium</taxon>
    </lineage>
</organism>
<protein>
    <submittedName>
        <fullName evidence="1">Uncharacterized protein</fullName>
    </submittedName>
</protein>
<sequence>MPGYEPSLLQLLRLTLSSKIRPIINRDNLVVAVIVDQPRDDPSYGEACMRAFRAMCDAEGKLKAGVHTRGRHCAANVGILMGQGQQEPTPTRLGTGTLAKLIRHLVGHDGFVRMATYASAAFQVWAPRLHDHFHTASEELHQHRPDLPRNFQRSVFPMCCFNMGRRVRCWKHRDVMNVPYGWCAITALGKFDHTRSAFLVLWELGIYVEFPHGCTVYVPSASITHSNSMIVGDEEERGSFTQYFPGAILRWLDNHCQTDRALKASNPLMFADLARWKKERWERGLAMFSTWDEVRSNLSSI</sequence>
<proteinExistence type="predicted"/>
<dbReference type="OrthoDB" id="3253621at2759"/>
<dbReference type="Proteomes" id="UP000054007">
    <property type="component" value="Unassembled WGS sequence"/>
</dbReference>
<accession>A0A0D7AUW8</accession>
<dbReference type="EMBL" id="KN880899">
    <property type="protein sequence ID" value="KIY61649.1"/>
    <property type="molecule type" value="Genomic_DNA"/>
</dbReference>
<reference evidence="1 2" key="1">
    <citation type="journal article" date="2015" name="Fungal Genet. Biol.">
        <title>Evolution of novel wood decay mechanisms in Agaricales revealed by the genome sequences of Fistulina hepatica and Cylindrobasidium torrendii.</title>
        <authorList>
            <person name="Floudas D."/>
            <person name="Held B.W."/>
            <person name="Riley R."/>
            <person name="Nagy L.G."/>
            <person name="Koehler G."/>
            <person name="Ransdell A.S."/>
            <person name="Younus H."/>
            <person name="Chow J."/>
            <person name="Chiniquy J."/>
            <person name="Lipzen A."/>
            <person name="Tritt A."/>
            <person name="Sun H."/>
            <person name="Haridas S."/>
            <person name="LaButti K."/>
            <person name="Ohm R.A."/>
            <person name="Kues U."/>
            <person name="Blanchette R.A."/>
            <person name="Grigoriev I.V."/>
            <person name="Minto R.E."/>
            <person name="Hibbett D.S."/>
        </authorList>
    </citation>
    <scope>NUCLEOTIDE SEQUENCE [LARGE SCALE GENOMIC DNA]</scope>
    <source>
        <strain evidence="1 2">FP15055 ss-10</strain>
    </source>
</reference>
<evidence type="ECO:0000313" key="2">
    <source>
        <dbReference type="Proteomes" id="UP000054007"/>
    </source>
</evidence>
<gene>
    <name evidence="1" type="ORF">CYLTODRAFT_362575</name>
</gene>
<name>A0A0D7AUW8_9AGAR</name>
<dbReference type="AlphaFoldDB" id="A0A0D7AUW8"/>
<keyword evidence="2" id="KW-1185">Reference proteome</keyword>